<dbReference type="InterPro" id="IPR008332">
    <property type="entry name" value="MethylG_MeTrfase_N"/>
</dbReference>
<feature type="domain" description="Methylated-DNA-[protein]-cysteine S-methyltransferase DNA binding" evidence="10">
    <location>
        <begin position="67"/>
        <end position="147"/>
    </location>
</feature>
<dbReference type="KEGG" id="dvn:HQ394_10095"/>
<dbReference type="GO" id="GO:0005737">
    <property type="term" value="C:cytoplasm"/>
    <property type="evidence" value="ECO:0007669"/>
    <property type="project" value="UniProtKB-SubCell"/>
</dbReference>
<comment type="function">
    <text evidence="9">Involved in the cellular defense against the biological effects of O6-methylguanine (O6-MeG) and O4-methylthymine (O4-MeT) in DNA. Repairs the methylated nucleobase in DNA by stoichiometrically transferring the methyl group to a cysteine residue in the enzyme. This is a suicide reaction: the enzyme is irreversibly inactivated.</text>
</comment>
<dbReference type="PANTHER" id="PTHR10815:SF13">
    <property type="entry name" value="METHYLATED-DNA--PROTEIN-CYSTEINE METHYLTRANSFERASE"/>
    <property type="match status" value="1"/>
</dbReference>
<evidence type="ECO:0000256" key="2">
    <source>
        <dbReference type="ARBA" id="ARBA00008711"/>
    </source>
</evidence>
<keyword evidence="4 9" id="KW-0489">Methyltransferase</keyword>
<dbReference type="Proteomes" id="UP000516369">
    <property type="component" value="Chromosome"/>
</dbReference>
<organism evidence="12 13">
    <name type="scientific">Defluviicoccus vanus</name>
    <dbReference type="NCBI Taxonomy" id="111831"/>
    <lineage>
        <taxon>Bacteria</taxon>
        <taxon>Pseudomonadati</taxon>
        <taxon>Pseudomonadota</taxon>
        <taxon>Alphaproteobacteria</taxon>
        <taxon>Rhodospirillales</taxon>
        <taxon>Rhodospirillaceae</taxon>
        <taxon>Defluviicoccus</taxon>
    </lineage>
</organism>
<evidence type="ECO:0000256" key="9">
    <source>
        <dbReference type="HAMAP-Rule" id="MF_00772"/>
    </source>
</evidence>
<dbReference type="Pfam" id="PF02870">
    <property type="entry name" value="Methyltransf_1N"/>
    <property type="match status" value="1"/>
</dbReference>
<evidence type="ECO:0000313" key="12">
    <source>
        <dbReference type="EMBL" id="QNT69609.1"/>
    </source>
</evidence>
<feature type="active site" description="Nucleophile; methyl group acceptor" evidence="9">
    <location>
        <position position="116"/>
    </location>
</feature>
<evidence type="ECO:0000256" key="6">
    <source>
        <dbReference type="ARBA" id="ARBA00022763"/>
    </source>
</evidence>
<dbReference type="InterPro" id="IPR036217">
    <property type="entry name" value="MethylDNA_cys_MeTrfase_DNAb"/>
</dbReference>
<evidence type="ECO:0000259" key="10">
    <source>
        <dbReference type="Pfam" id="PF01035"/>
    </source>
</evidence>
<protein>
    <recommendedName>
        <fullName evidence="9">Methylated-DNA--protein-cysteine methyltransferase</fullName>
        <ecNumber evidence="9">2.1.1.63</ecNumber>
    </recommendedName>
    <alternativeName>
        <fullName evidence="9">6-O-methylguanine-DNA methyltransferase</fullName>
        <shortName evidence="9">MGMT</shortName>
    </alternativeName>
    <alternativeName>
        <fullName evidence="9">O-6-methylguanine-DNA-alkyltransferase</fullName>
    </alternativeName>
</protein>
<proteinExistence type="inferred from homology"/>
<dbReference type="GO" id="GO:0006307">
    <property type="term" value="P:DNA alkylation repair"/>
    <property type="evidence" value="ECO:0007669"/>
    <property type="project" value="UniProtKB-UniRule"/>
</dbReference>
<evidence type="ECO:0000256" key="7">
    <source>
        <dbReference type="ARBA" id="ARBA00023204"/>
    </source>
</evidence>
<name>A0A7H1N1M3_9PROT</name>
<evidence type="ECO:0000313" key="13">
    <source>
        <dbReference type="Proteomes" id="UP000516369"/>
    </source>
</evidence>
<dbReference type="InterPro" id="IPR014048">
    <property type="entry name" value="MethylDNA_cys_MeTrfase_DNA-bd"/>
</dbReference>
<evidence type="ECO:0000256" key="1">
    <source>
        <dbReference type="ARBA" id="ARBA00001286"/>
    </source>
</evidence>
<dbReference type="NCBIfam" id="TIGR00589">
    <property type="entry name" value="ogt"/>
    <property type="match status" value="1"/>
</dbReference>
<dbReference type="PROSITE" id="PS00374">
    <property type="entry name" value="MGMT"/>
    <property type="match status" value="1"/>
</dbReference>
<comment type="catalytic activity">
    <reaction evidence="1 9">
        <text>a 4-O-methyl-thymidine in DNA + L-cysteinyl-[protein] = a thymidine in DNA + S-methyl-L-cysteinyl-[protein]</text>
        <dbReference type="Rhea" id="RHEA:53428"/>
        <dbReference type="Rhea" id="RHEA-COMP:10131"/>
        <dbReference type="Rhea" id="RHEA-COMP:10132"/>
        <dbReference type="Rhea" id="RHEA-COMP:13555"/>
        <dbReference type="Rhea" id="RHEA-COMP:13556"/>
        <dbReference type="ChEBI" id="CHEBI:29950"/>
        <dbReference type="ChEBI" id="CHEBI:82612"/>
        <dbReference type="ChEBI" id="CHEBI:137386"/>
        <dbReference type="ChEBI" id="CHEBI:137387"/>
        <dbReference type="EC" id="2.1.1.63"/>
    </reaction>
</comment>
<gene>
    <name evidence="12" type="ORF">HQ394_10095</name>
</gene>
<dbReference type="InterPro" id="IPR001497">
    <property type="entry name" value="MethylDNA_cys_MeTrfase_AS"/>
</dbReference>
<dbReference type="SUPFAM" id="SSF46767">
    <property type="entry name" value="Methylated DNA-protein cysteine methyltransferase, C-terminal domain"/>
    <property type="match status" value="1"/>
</dbReference>
<dbReference type="EMBL" id="CP053923">
    <property type="protein sequence ID" value="QNT69609.1"/>
    <property type="molecule type" value="Genomic_DNA"/>
</dbReference>
<dbReference type="Pfam" id="PF01035">
    <property type="entry name" value="DNA_binding_1"/>
    <property type="match status" value="1"/>
</dbReference>
<dbReference type="SUPFAM" id="SSF53155">
    <property type="entry name" value="Methylated DNA-protein cysteine methyltransferase domain"/>
    <property type="match status" value="1"/>
</dbReference>
<comment type="catalytic activity">
    <reaction evidence="8 9">
        <text>a 6-O-methyl-2'-deoxyguanosine in DNA + L-cysteinyl-[protein] = S-methyl-L-cysteinyl-[protein] + a 2'-deoxyguanosine in DNA</text>
        <dbReference type="Rhea" id="RHEA:24000"/>
        <dbReference type="Rhea" id="RHEA-COMP:10131"/>
        <dbReference type="Rhea" id="RHEA-COMP:10132"/>
        <dbReference type="Rhea" id="RHEA-COMP:11367"/>
        <dbReference type="Rhea" id="RHEA-COMP:11368"/>
        <dbReference type="ChEBI" id="CHEBI:29950"/>
        <dbReference type="ChEBI" id="CHEBI:82612"/>
        <dbReference type="ChEBI" id="CHEBI:85445"/>
        <dbReference type="ChEBI" id="CHEBI:85448"/>
        <dbReference type="EC" id="2.1.1.63"/>
    </reaction>
</comment>
<dbReference type="AlphaFoldDB" id="A0A7H1N1M3"/>
<dbReference type="HAMAP" id="MF_00772">
    <property type="entry name" value="OGT"/>
    <property type="match status" value="1"/>
</dbReference>
<dbReference type="Gene3D" id="1.10.10.10">
    <property type="entry name" value="Winged helix-like DNA-binding domain superfamily/Winged helix DNA-binding domain"/>
    <property type="match status" value="1"/>
</dbReference>
<keyword evidence="7 9" id="KW-0234">DNA repair</keyword>
<keyword evidence="5 9" id="KW-0808">Transferase</keyword>
<keyword evidence="13" id="KW-1185">Reference proteome</keyword>
<dbReference type="GO" id="GO:0003908">
    <property type="term" value="F:methylated-DNA-[protein]-cysteine S-methyltransferase activity"/>
    <property type="evidence" value="ECO:0007669"/>
    <property type="project" value="UniProtKB-UniRule"/>
</dbReference>
<comment type="subcellular location">
    <subcellularLocation>
        <location evidence="9">Cytoplasm</location>
    </subcellularLocation>
</comment>
<keyword evidence="6 9" id="KW-0227">DNA damage</keyword>
<dbReference type="CDD" id="cd06445">
    <property type="entry name" value="ATase"/>
    <property type="match status" value="1"/>
</dbReference>
<evidence type="ECO:0000256" key="4">
    <source>
        <dbReference type="ARBA" id="ARBA00022603"/>
    </source>
</evidence>
<sequence length="158" mass="16555">MAHVSFATPVGAMTVFAHEDALVALEWGSTAATEATPFLERVRDGLLRYFDGEALPLDWSLAPAGTPFQQRVWNRLRAIPFGTTVSYGALAHDVDSAPRAVASACARNPLPIVIPCHRVIAADGGLGGYSGGEGLPTKAALLSLEGITIPLSKCPAFV</sequence>
<dbReference type="EC" id="2.1.1.63" evidence="9"/>
<dbReference type="GO" id="GO:0032259">
    <property type="term" value="P:methylation"/>
    <property type="evidence" value="ECO:0007669"/>
    <property type="project" value="UniProtKB-KW"/>
</dbReference>
<dbReference type="InterPro" id="IPR023546">
    <property type="entry name" value="MGMT"/>
</dbReference>
<dbReference type="RefSeq" id="WP_190260130.1">
    <property type="nucleotide sequence ID" value="NZ_CP053923.1"/>
</dbReference>
<dbReference type="PANTHER" id="PTHR10815">
    <property type="entry name" value="METHYLATED-DNA--PROTEIN-CYSTEINE METHYLTRANSFERASE"/>
    <property type="match status" value="1"/>
</dbReference>
<dbReference type="InterPro" id="IPR036388">
    <property type="entry name" value="WH-like_DNA-bd_sf"/>
</dbReference>
<evidence type="ECO:0000256" key="8">
    <source>
        <dbReference type="ARBA" id="ARBA00049348"/>
    </source>
</evidence>
<feature type="domain" description="Methylguanine DNA methyltransferase ribonuclease-like" evidence="11">
    <location>
        <begin position="6"/>
        <end position="60"/>
    </location>
</feature>
<evidence type="ECO:0000259" key="11">
    <source>
        <dbReference type="Pfam" id="PF02870"/>
    </source>
</evidence>
<dbReference type="FunFam" id="1.10.10.10:FF:000214">
    <property type="entry name" value="Methylated-DNA--protein-cysteine methyltransferase"/>
    <property type="match status" value="1"/>
</dbReference>
<keyword evidence="3 9" id="KW-0963">Cytoplasm</keyword>
<comment type="similarity">
    <text evidence="2 9">Belongs to the MGMT family.</text>
</comment>
<reference evidence="12 13" key="1">
    <citation type="submission" date="2020-05" db="EMBL/GenBank/DDBJ databases">
        <title>Complete closed genome sequence of Defluviicoccus vanus.</title>
        <authorList>
            <person name="Bessarab I."/>
            <person name="Arumugam K."/>
            <person name="Maszenan A.M."/>
            <person name="Seviour R.J."/>
            <person name="Williams R.B."/>
        </authorList>
    </citation>
    <scope>NUCLEOTIDE SEQUENCE [LARGE SCALE GENOMIC DNA]</scope>
    <source>
        <strain evidence="12 13">Ben 114</strain>
    </source>
</reference>
<comment type="miscellaneous">
    <text evidence="9">This enzyme catalyzes only one turnover and therefore is not strictly catalytic. According to one definition, an enzyme is a biocatalyst that acts repeatedly and over many reaction cycles.</text>
</comment>
<evidence type="ECO:0000256" key="3">
    <source>
        <dbReference type="ARBA" id="ARBA00022490"/>
    </source>
</evidence>
<accession>A0A7H1N1M3</accession>
<evidence type="ECO:0000256" key="5">
    <source>
        <dbReference type="ARBA" id="ARBA00022679"/>
    </source>
</evidence>
<dbReference type="InterPro" id="IPR036631">
    <property type="entry name" value="MGMT_N_sf"/>
</dbReference>